<dbReference type="Gene3D" id="3.20.20.190">
    <property type="entry name" value="Phosphatidylinositol (PI) phosphodiesterase"/>
    <property type="match status" value="1"/>
</dbReference>
<name>A0ABW3EI27_9ACTN</name>
<dbReference type="Proteomes" id="UP001596972">
    <property type="component" value="Unassembled WGS sequence"/>
</dbReference>
<proteinExistence type="predicted"/>
<comment type="caution">
    <text evidence="2">The sequence shown here is derived from an EMBL/GenBank/DDBJ whole genome shotgun (WGS) entry which is preliminary data.</text>
</comment>
<evidence type="ECO:0000259" key="1">
    <source>
        <dbReference type="PROSITE" id="PS51704"/>
    </source>
</evidence>
<keyword evidence="3" id="KW-1185">Reference proteome</keyword>
<dbReference type="SUPFAM" id="SSF51695">
    <property type="entry name" value="PLC-like phosphodiesterases"/>
    <property type="match status" value="1"/>
</dbReference>
<dbReference type="PANTHER" id="PTHR46211:SF14">
    <property type="entry name" value="GLYCEROPHOSPHODIESTER PHOSPHODIESTERASE"/>
    <property type="match status" value="1"/>
</dbReference>
<gene>
    <name evidence="2" type="ORF">ACFQ11_01355</name>
</gene>
<accession>A0ABW3EI27</accession>
<dbReference type="EMBL" id="JBHTJA010000001">
    <property type="protein sequence ID" value="MFD0899040.1"/>
    <property type="molecule type" value="Genomic_DNA"/>
</dbReference>
<evidence type="ECO:0000313" key="2">
    <source>
        <dbReference type="EMBL" id="MFD0899040.1"/>
    </source>
</evidence>
<dbReference type="Pfam" id="PF03009">
    <property type="entry name" value="GDPD"/>
    <property type="match status" value="1"/>
</dbReference>
<dbReference type="RefSeq" id="WP_378295836.1">
    <property type="nucleotide sequence ID" value="NZ_JBHTJA010000001.1"/>
</dbReference>
<feature type="domain" description="GP-PDE" evidence="1">
    <location>
        <begin position="5"/>
        <end position="278"/>
    </location>
</feature>
<organism evidence="2 3">
    <name type="scientific">Actinomadura sediminis</name>
    <dbReference type="NCBI Taxonomy" id="1038904"/>
    <lineage>
        <taxon>Bacteria</taxon>
        <taxon>Bacillati</taxon>
        <taxon>Actinomycetota</taxon>
        <taxon>Actinomycetes</taxon>
        <taxon>Streptosporangiales</taxon>
        <taxon>Thermomonosporaceae</taxon>
        <taxon>Actinomadura</taxon>
    </lineage>
</organism>
<dbReference type="PROSITE" id="PS51704">
    <property type="entry name" value="GP_PDE"/>
    <property type="match status" value="1"/>
</dbReference>
<protein>
    <submittedName>
        <fullName evidence="2">Glycerophosphodiester phosphodiesterase family protein</fullName>
    </submittedName>
</protein>
<sequence length="286" mass="29623">MTRSVELHGHRGARGLLPENTLPGFAHALDLGVDAVELDVGLSADGVVVLGHDQVLSPVTLADTAPAHPDDPAFPYVGKAVRDLTLAQLRTLDAGTRRAGDAFAGTQRPVPGTRIPTLAEVCALLAPSGVAPAVELKTDPSWPGPLVARFVAAVTDVLDAAGLTARSRLLAFDWRVLTATPREFGRVALVERKTLVPDSPWLAGLPARDPVASAAAAGATVLSPEHTITTPGLVDDAHDAGLAVAVWTVNDPEDMTRFAKYGADAIVTDYPDVAARVLDENAGGAG</sequence>
<dbReference type="PANTHER" id="PTHR46211">
    <property type="entry name" value="GLYCEROPHOSPHORYL DIESTER PHOSPHODIESTERASE"/>
    <property type="match status" value="1"/>
</dbReference>
<dbReference type="InterPro" id="IPR030395">
    <property type="entry name" value="GP_PDE_dom"/>
</dbReference>
<dbReference type="InterPro" id="IPR017946">
    <property type="entry name" value="PLC-like_Pdiesterase_TIM-brl"/>
</dbReference>
<evidence type="ECO:0000313" key="3">
    <source>
        <dbReference type="Proteomes" id="UP001596972"/>
    </source>
</evidence>
<reference evidence="3" key="1">
    <citation type="journal article" date="2019" name="Int. J. Syst. Evol. Microbiol.">
        <title>The Global Catalogue of Microorganisms (GCM) 10K type strain sequencing project: providing services to taxonomists for standard genome sequencing and annotation.</title>
        <authorList>
            <consortium name="The Broad Institute Genomics Platform"/>
            <consortium name="The Broad Institute Genome Sequencing Center for Infectious Disease"/>
            <person name="Wu L."/>
            <person name="Ma J."/>
        </authorList>
    </citation>
    <scope>NUCLEOTIDE SEQUENCE [LARGE SCALE GENOMIC DNA]</scope>
    <source>
        <strain evidence="3">JCM 31202</strain>
    </source>
</reference>